<dbReference type="Pfam" id="PF00083">
    <property type="entry name" value="Sugar_tr"/>
    <property type="match status" value="1"/>
</dbReference>
<dbReference type="InterPro" id="IPR020846">
    <property type="entry name" value="MFS_dom"/>
</dbReference>
<keyword evidence="6 7" id="KW-0472">Membrane</keyword>
<sequence>MCDLKLEKNDIIVFNATQSFGLGLAGNYTVLRVYLIECLPMKKREICMAVVDIAWILGYLFALGVSWSLVPSIIRMLYQKFRPNSWRVLSGIGGAPSLIIGCAISLLPETPRFLLYQQRQEEALQVLRQIYAINNSKHIETYPVFFDQALI</sequence>
<feature type="transmembrane region" description="Helical" evidence="7">
    <location>
        <begin position="88"/>
        <end position="107"/>
    </location>
</feature>
<evidence type="ECO:0000256" key="1">
    <source>
        <dbReference type="ARBA" id="ARBA00004141"/>
    </source>
</evidence>
<evidence type="ECO:0000313" key="10">
    <source>
        <dbReference type="RefSeq" id="XP_015188279.1"/>
    </source>
</evidence>
<dbReference type="PROSITE" id="PS50850">
    <property type="entry name" value="MFS"/>
    <property type="match status" value="1"/>
</dbReference>
<dbReference type="InterPro" id="IPR036259">
    <property type="entry name" value="MFS_trans_sf"/>
</dbReference>
<organism evidence="9 10">
    <name type="scientific">Polistes dominula</name>
    <name type="common">European paper wasp</name>
    <name type="synonym">Vespa dominula</name>
    <dbReference type="NCBI Taxonomy" id="743375"/>
    <lineage>
        <taxon>Eukaryota</taxon>
        <taxon>Metazoa</taxon>
        <taxon>Ecdysozoa</taxon>
        <taxon>Arthropoda</taxon>
        <taxon>Hexapoda</taxon>
        <taxon>Insecta</taxon>
        <taxon>Pterygota</taxon>
        <taxon>Neoptera</taxon>
        <taxon>Endopterygota</taxon>
        <taxon>Hymenoptera</taxon>
        <taxon>Apocrita</taxon>
        <taxon>Aculeata</taxon>
        <taxon>Vespoidea</taxon>
        <taxon>Vespidae</taxon>
        <taxon>Polistinae</taxon>
        <taxon>Polistini</taxon>
        <taxon>Polistes</taxon>
    </lineage>
</organism>
<evidence type="ECO:0000256" key="6">
    <source>
        <dbReference type="ARBA" id="ARBA00023136"/>
    </source>
</evidence>
<evidence type="ECO:0000256" key="3">
    <source>
        <dbReference type="ARBA" id="ARBA00022448"/>
    </source>
</evidence>
<dbReference type="RefSeq" id="XP_015188279.1">
    <property type="nucleotide sequence ID" value="XM_015332793.1"/>
</dbReference>
<feature type="domain" description="Major facilitator superfamily (MFS) profile" evidence="8">
    <location>
        <begin position="1"/>
        <end position="151"/>
    </location>
</feature>
<dbReference type="Proteomes" id="UP000694924">
    <property type="component" value="Unplaced"/>
</dbReference>
<dbReference type="InterPro" id="IPR005828">
    <property type="entry name" value="MFS_sugar_transport-like"/>
</dbReference>
<feature type="transmembrane region" description="Helical" evidence="7">
    <location>
        <begin position="46"/>
        <end position="68"/>
    </location>
</feature>
<evidence type="ECO:0000256" key="4">
    <source>
        <dbReference type="ARBA" id="ARBA00022692"/>
    </source>
</evidence>
<comment type="subcellular location">
    <subcellularLocation>
        <location evidence="1">Membrane</location>
        <topology evidence="1">Multi-pass membrane protein</topology>
    </subcellularLocation>
</comment>
<reference evidence="10" key="1">
    <citation type="submission" date="2025-08" db="UniProtKB">
        <authorList>
            <consortium name="RefSeq"/>
        </authorList>
    </citation>
    <scope>IDENTIFICATION</scope>
    <source>
        <tissue evidence="10">Whole body</tissue>
    </source>
</reference>
<feature type="transmembrane region" description="Helical" evidence="7">
    <location>
        <begin position="12"/>
        <end position="34"/>
    </location>
</feature>
<dbReference type="PANTHER" id="PTHR23511">
    <property type="entry name" value="SYNAPTIC VESICLE GLYCOPROTEIN 2"/>
    <property type="match status" value="1"/>
</dbReference>
<dbReference type="Gene3D" id="1.20.1250.20">
    <property type="entry name" value="MFS general substrate transporter like domains"/>
    <property type="match status" value="1"/>
</dbReference>
<keyword evidence="3" id="KW-0813">Transport</keyword>
<keyword evidence="4 7" id="KW-0812">Transmembrane</keyword>
<gene>
    <name evidence="10" type="primary">LOC107072666</name>
</gene>
<comment type="similarity">
    <text evidence="2">Belongs to the major facilitator superfamily.</text>
</comment>
<keyword evidence="5 7" id="KW-1133">Transmembrane helix</keyword>
<keyword evidence="9" id="KW-1185">Reference proteome</keyword>
<evidence type="ECO:0000256" key="5">
    <source>
        <dbReference type="ARBA" id="ARBA00022989"/>
    </source>
</evidence>
<evidence type="ECO:0000256" key="2">
    <source>
        <dbReference type="ARBA" id="ARBA00008335"/>
    </source>
</evidence>
<proteinExistence type="inferred from homology"/>
<accession>A0ABM1J741</accession>
<protein>
    <submittedName>
        <fullName evidence="10">Synaptic vesicle glycoprotein 2B-like</fullName>
    </submittedName>
</protein>
<evidence type="ECO:0000256" key="7">
    <source>
        <dbReference type="SAM" id="Phobius"/>
    </source>
</evidence>
<evidence type="ECO:0000259" key="8">
    <source>
        <dbReference type="PROSITE" id="PS50850"/>
    </source>
</evidence>
<dbReference type="GeneID" id="107072666"/>
<dbReference type="SUPFAM" id="SSF103473">
    <property type="entry name" value="MFS general substrate transporter"/>
    <property type="match status" value="1"/>
</dbReference>
<dbReference type="PANTHER" id="PTHR23511:SF5">
    <property type="entry name" value="MAJOR FACILITATOR-TYPE TRANSPORTER HXNZ-RELATED"/>
    <property type="match status" value="1"/>
</dbReference>
<evidence type="ECO:0000313" key="9">
    <source>
        <dbReference type="Proteomes" id="UP000694924"/>
    </source>
</evidence>
<name>A0ABM1J741_POLDO</name>